<gene>
    <name evidence="1" type="ORF">OCTVUL_1B000683</name>
</gene>
<sequence>MQRDIQPVTLMSDIQDHRKTVSKSLKYLNTSQNIFSAEQFFVNSNNYTVTVQLLPHTLKKSFSRCGVIISDNPSFATHSSYIVLGIEEQAFIDLHCMIRTTNGSFVLQQFYRTNISTELLPLNGSFYINAIHTCRYFHKQFENKIKH</sequence>
<dbReference type="EMBL" id="OX597822">
    <property type="protein sequence ID" value="CAI9728481.1"/>
    <property type="molecule type" value="Genomic_DNA"/>
</dbReference>
<proteinExistence type="predicted"/>
<protein>
    <submittedName>
        <fullName evidence="1">Uncharacterized protein</fullName>
    </submittedName>
</protein>
<reference evidence="1" key="1">
    <citation type="submission" date="2023-08" db="EMBL/GenBank/DDBJ databases">
        <authorList>
            <person name="Alioto T."/>
            <person name="Alioto T."/>
            <person name="Gomez Garrido J."/>
        </authorList>
    </citation>
    <scope>NUCLEOTIDE SEQUENCE</scope>
</reference>
<dbReference type="AlphaFoldDB" id="A0AA36F7A8"/>
<dbReference type="Proteomes" id="UP001162480">
    <property type="component" value="Chromosome 9"/>
</dbReference>
<evidence type="ECO:0000313" key="2">
    <source>
        <dbReference type="Proteomes" id="UP001162480"/>
    </source>
</evidence>
<accession>A0AA36F7A8</accession>
<evidence type="ECO:0000313" key="1">
    <source>
        <dbReference type="EMBL" id="CAI9728481.1"/>
    </source>
</evidence>
<organism evidence="1 2">
    <name type="scientific">Octopus vulgaris</name>
    <name type="common">Common octopus</name>
    <dbReference type="NCBI Taxonomy" id="6645"/>
    <lineage>
        <taxon>Eukaryota</taxon>
        <taxon>Metazoa</taxon>
        <taxon>Spiralia</taxon>
        <taxon>Lophotrochozoa</taxon>
        <taxon>Mollusca</taxon>
        <taxon>Cephalopoda</taxon>
        <taxon>Coleoidea</taxon>
        <taxon>Octopodiformes</taxon>
        <taxon>Octopoda</taxon>
        <taxon>Incirrata</taxon>
        <taxon>Octopodidae</taxon>
        <taxon>Octopus</taxon>
    </lineage>
</organism>
<name>A0AA36F7A8_OCTVU</name>
<keyword evidence="2" id="KW-1185">Reference proteome</keyword>